<evidence type="ECO:0000256" key="5">
    <source>
        <dbReference type="ARBA" id="ARBA00022968"/>
    </source>
</evidence>
<evidence type="ECO:0000259" key="9">
    <source>
        <dbReference type="PROSITE" id="PS50181"/>
    </source>
</evidence>
<keyword evidence="7" id="KW-0472">Membrane</keyword>
<dbReference type="PROSITE" id="PS50181">
    <property type="entry name" value="FBOX"/>
    <property type="match status" value="1"/>
</dbReference>
<keyword evidence="4" id="KW-0256">Endoplasmic reticulum</keyword>
<proteinExistence type="inferred from homology"/>
<feature type="domain" description="F-box" evidence="9">
    <location>
        <begin position="161"/>
        <end position="207"/>
    </location>
</feature>
<evidence type="ECO:0000256" key="4">
    <source>
        <dbReference type="ARBA" id="ARBA00022824"/>
    </source>
</evidence>
<comment type="subcellular location">
    <subcellularLocation>
        <location evidence="1">Endoplasmic reticulum membrane</location>
        <topology evidence="1">Single-pass type II membrane protein</topology>
    </subcellularLocation>
</comment>
<comment type="similarity">
    <text evidence="2">Belongs to the SPCS3 family.</text>
</comment>
<comment type="caution">
    <text evidence="10">The sequence shown here is derived from an EMBL/GenBank/DDBJ whole genome shotgun (WGS) entry which is preliminary data.</text>
</comment>
<dbReference type="PANTHER" id="PTHR12804">
    <property type="entry name" value="MICROSOMAL SIGNAL PEPTIDASE 23 KD SUBUNIT SPC22/23"/>
    <property type="match status" value="1"/>
</dbReference>
<dbReference type="NCBIfam" id="TIGR01640">
    <property type="entry name" value="F_box_assoc_1"/>
    <property type="match status" value="1"/>
</dbReference>
<dbReference type="InterPro" id="IPR036047">
    <property type="entry name" value="F-box-like_dom_sf"/>
</dbReference>
<gene>
    <name evidence="10" type="ORF">HID58_010979</name>
</gene>
<dbReference type="EMBL" id="JAGKQM010000003">
    <property type="protein sequence ID" value="KAH0933862.1"/>
    <property type="molecule type" value="Genomic_DNA"/>
</dbReference>
<sequence>MHSFGYRANALFTFSVTALAFICAIASLSDNFSDQNPSAEIQILNINRFKKQSYENDEVSLTLDITADLQSLFTWNTKQVFAFVAAEYETPKNSLNQVSLWDAIIPDKEHAKFRIQTSNKYRFIDQGHNLRGKEFNLTLHWHVMPKTGKMFADKIVMPATLYEMSDLPREMEEEVLSRLPVTSLIDLRSTCKTWNTLTKRESFLNRHVFEEEEAAPAKKKKRRKVVMMQEHRVYLMNVDLLYPSIERIGNLDADGIDISNIFHCDGLFLCTTKDTRLVVWNPYLGQTRWIEPRTSYHRWDRYALGHEKKKRHKVLRFVNNYDPSVKHRVCEFEIFSLDSNSWRVIDDDLTPDWTVSFLHRGLSLKGNTYWYAQEKLDLNGPPEIKELPDFLLCFDFTTERFGPRLPLPFNAFFGDIVTLSSVGEEQLALLLQRCTSPAFTVNIWITSKIEPNACSWRNVFLSVDMKPLIGTLFSVFGGSFFVDEEKKVAVVLDKDRGKSCPPTRNIACIIGNNGYFKQVDLGESIGKWCYSIVCPYVPSSLQITRQLEEHTP</sequence>
<keyword evidence="8" id="KW-0732">Signal</keyword>
<organism evidence="10 11">
    <name type="scientific">Brassica napus</name>
    <name type="common">Rape</name>
    <dbReference type="NCBI Taxonomy" id="3708"/>
    <lineage>
        <taxon>Eukaryota</taxon>
        <taxon>Viridiplantae</taxon>
        <taxon>Streptophyta</taxon>
        <taxon>Embryophyta</taxon>
        <taxon>Tracheophyta</taxon>
        <taxon>Spermatophyta</taxon>
        <taxon>Magnoliopsida</taxon>
        <taxon>eudicotyledons</taxon>
        <taxon>Gunneridae</taxon>
        <taxon>Pentapetalae</taxon>
        <taxon>rosids</taxon>
        <taxon>malvids</taxon>
        <taxon>Brassicales</taxon>
        <taxon>Brassicaceae</taxon>
        <taxon>Brassiceae</taxon>
        <taxon>Brassica</taxon>
    </lineage>
</organism>
<dbReference type="Pfam" id="PF04573">
    <property type="entry name" value="SPC22"/>
    <property type="match status" value="1"/>
</dbReference>
<dbReference type="SMART" id="SM00256">
    <property type="entry name" value="FBOX"/>
    <property type="match status" value="1"/>
</dbReference>
<evidence type="ECO:0000256" key="8">
    <source>
        <dbReference type="SAM" id="SignalP"/>
    </source>
</evidence>
<reference evidence="10 11" key="1">
    <citation type="submission" date="2021-05" db="EMBL/GenBank/DDBJ databases">
        <title>Genome Assembly of Synthetic Allotetraploid Brassica napus Reveals Homoeologous Exchanges between Subgenomes.</title>
        <authorList>
            <person name="Davis J.T."/>
        </authorList>
    </citation>
    <scope>NUCLEOTIDE SEQUENCE [LARGE SCALE GENOMIC DNA]</scope>
    <source>
        <strain evidence="11">cv. Da-Ae</strain>
        <tissue evidence="10">Seedling</tissue>
    </source>
</reference>
<keyword evidence="5" id="KW-0735">Signal-anchor</keyword>
<dbReference type="InterPro" id="IPR017451">
    <property type="entry name" value="F-box-assoc_interact_dom"/>
</dbReference>
<keyword evidence="3" id="KW-0812">Transmembrane</keyword>
<keyword evidence="11" id="KW-1185">Reference proteome</keyword>
<dbReference type="Gene3D" id="1.20.1280.50">
    <property type="match status" value="1"/>
</dbReference>
<evidence type="ECO:0000256" key="3">
    <source>
        <dbReference type="ARBA" id="ARBA00022692"/>
    </source>
</evidence>
<evidence type="ECO:0000256" key="2">
    <source>
        <dbReference type="ARBA" id="ARBA00009289"/>
    </source>
</evidence>
<dbReference type="InterPro" id="IPR007653">
    <property type="entry name" value="SPC3"/>
</dbReference>
<dbReference type="Proteomes" id="UP000824890">
    <property type="component" value="Unassembled WGS sequence"/>
</dbReference>
<name>A0ABQ8DXF0_BRANA</name>
<dbReference type="InterPro" id="IPR006527">
    <property type="entry name" value="F-box-assoc_dom_typ1"/>
</dbReference>
<dbReference type="Pfam" id="PF07734">
    <property type="entry name" value="FBA_1"/>
    <property type="match status" value="1"/>
</dbReference>
<evidence type="ECO:0000313" key="11">
    <source>
        <dbReference type="Proteomes" id="UP000824890"/>
    </source>
</evidence>
<evidence type="ECO:0000256" key="1">
    <source>
        <dbReference type="ARBA" id="ARBA00004648"/>
    </source>
</evidence>
<dbReference type="Pfam" id="PF00646">
    <property type="entry name" value="F-box"/>
    <property type="match status" value="1"/>
</dbReference>
<evidence type="ECO:0000256" key="6">
    <source>
        <dbReference type="ARBA" id="ARBA00022989"/>
    </source>
</evidence>
<dbReference type="SUPFAM" id="SSF81383">
    <property type="entry name" value="F-box domain"/>
    <property type="match status" value="1"/>
</dbReference>
<dbReference type="CDD" id="cd22157">
    <property type="entry name" value="F-box_AtFBW1-like"/>
    <property type="match status" value="1"/>
</dbReference>
<evidence type="ECO:0000256" key="7">
    <source>
        <dbReference type="ARBA" id="ARBA00023136"/>
    </source>
</evidence>
<protein>
    <recommendedName>
        <fullName evidence="9">F-box domain-containing protein</fullName>
    </recommendedName>
</protein>
<dbReference type="InterPro" id="IPR001810">
    <property type="entry name" value="F-box_dom"/>
</dbReference>
<feature type="signal peptide" evidence="8">
    <location>
        <begin position="1"/>
        <end position="20"/>
    </location>
</feature>
<accession>A0ABQ8DXF0</accession>
<dbReference type="PANTHER" id="PTHR12804:SF10">
    <property type="entry name" value="SIGNAL PEPTIDASE COMPLEX SUBUNIT 3"/>
    <property type="match status" value="1"/>
</dbReference>
<feature type="chain" id="PRO_5046498486" description="F-box domain-containing protein" evidence="8">
    <location>
        <begin position="21"/>
        <end position="552"/>
    </location>
</feature>
<evidence type="ECO:0000313" key="10">
    <source>
        <dbReference type="EMBL" id="KAH0933862.1"/>
    </source>
</evidence>
<keyword evidence="6" id="KW-1133">Transmembrane helix</keyword>